<evidence type="ECO:0000256" key="3">
    <source>
        <dbReference type="ARBA" id="ARBA00022679"/>
    </source>
</evidence>
<evidence type="ECO:0000256" key="6">
    <source>
        <dbReference type="ARBA" id="ARBA00031937"/>
    </source>
</evidence>
<dbReference type="Proteomes" id="UP000263273">
    <property type="component" value="Unassembled WGS sequence"/>
</dbReference>
<evidence type="ECO:0000256" key="4">
    <source>
        <dbReference type="ARBA" id="ARBA00022695"/>
    </source>
</evidence>
<dbReference type="EMBL" id="DNZF01000106">
    <property type="protein sequence ID" value="HBK53245.1"/>
    <property type="molecule type" value="Genomic_DNA"/>
</dbReference>
<dbReference type="Gene3D" id="1.10.10.1250">
    <property type="entry name" value="RNA polymerase, subunit delta, N-terminal domain"/>
    <property type="match status" value="1"/>
</dbReference>
<keyword evidence="3" id="KW-0808">Transferase</keyword>
<dbReference type="RefSeq" id="WP_061213062.1">
    <property type="nucleotide sequence ID" value="NZ_DCDX01000094.1"/>
</dbReference>
<gene>
    <name evidence="8" type="primary">rpoE</name>
    <name evidence="8" type="ORF">DDZ44_04835</name>
</gene>
<dbReference type="GO" id="GO:0000428">
    <property type="term" value="C:DNA-directed RNA polymerase complex"/>
    <property type="evidence" value="ECO:0007669"/>
    <property type="project" value="UniProtKB-KW"/>
</dbReference>
<dbReference type="InterPro" id="IPR029757">
    <property type="entry name" value="RpoE"/>
</dbReference>
<evidence type="ECO:0000259" key="7">
    <source>
        <dbReference type="PROSITE" id="PS51913"/>
    </source>
</evidence>
<accession>A0A354YV88</accession>
<dbReference type="NCBIfam" id="TIGR04567">
    <property type="entry name" value="RNAP_delt_lowGC"/>
    <property type="match status" value="1"/>
</dbReference>
<dbReference type="InterPro" id="IPR038087">
    <property type="entry name" value="RNAP_delta_N_dom_sf"/>
</dbReference>
<keyword evidence="2 8" id="KW-0240">DNA-directed RNA polymerase</keyword>
<feature type="domain" description="HTH HARE-type" evidence="7">
    <location>
        <begin position="6"/>
        <end position="71"/>
    </location>
</feature>
<name>A0A354YV88_9FIRM</name>
<dbReference type="GO" id="GO:0006351">
    <property type="term" value="P:DNA-templated transcription"/>
    <property type="evidence" value="ECO:0007669"/>
    <property type="project" value="InterPro"/>
</dbReference>
<dbReference type="AlphaFoldDB" id="A0A354YV88"/>
<evidence type="ECO:0000256" key="2">
    <source>
        <dbReference type="ARBA" id="ARBA00022478"/>
    </source>
</evidence>
<protein>
    <recommendedName>
        <fullName evidence="6">RNAP delta factor</fullName>
    </recommendedName>
</protein>
<organism evidence="8 9">
    <name type="scientific">Syntrophomonas wolfei</name>
    <dbReference type="NCBI Taxonomy" id="863"/>
    <lineage>
        <taxon>Bacteria</taxon>
        <taxon>Bacillati</taxon>
        <taxon>Bacillota</taxon>
        <taxon>Clostridia</taxon>
        <taxon>Eubacteriales</taxon>
        <taxon>Syntrophomonadaceae</taxon>
        <taxon>Syntrophomonas</taxon>
    </lineage>
</organism>
<proteinExistence type="inferred from homology"/>
<reference evidence="8 9" key="1">
    <citation type="journal article" date="2018" name="Nat. Biotechnol.">
        <title>A standardized bacterial taxonomy based on genome phylogeny substantially revises the tree of life.</title>
        <authorList>
            <person name="Parks D.H."/>
            <person name="Chuvochina M."/>
            <person name="Waite D.W."/>
            <person name="Rinke C."/>
            <person name="Skarshewski A."/>
            <person name="Chaumeil P.A."/>
            <person name="Hugenholtz P."/>
        </authorList>
    </citation>
    <scope>NUCLEOTIDE SEQUENCE [LARGE SCALE GENOMIC DNA]</scope>
    <source>
        <strain evidence="8">UBA10948</strain>
    </source>
</reference>
<dbReference type="GO" id="GO:0016779">
    <property type="term" value="F:nucleotidyltransferase activity"/>
    <property type="evidence" value="ECO:0007669"/>
    <property type="project" value="UniProtKB-KW"/>
</dbReference>
<sequence>MIPRKKSEADWAVEILVKKQEAMFYAELIKEVARMMGKKNDPTSLTSIYTRINMDNRLVYQGQGFWYFDTNRVRQDA</sequence>
<evidence type="ECO:0000256" key="1">
    <source>
        <dbReference type="ARBA" id="ARBA00009828"/>
    </source>
</evidence>
<evidence type="ECO:0000313" key="8">
    <source>
        <dbReference type="EMBL" id="HBK53245.1"/>
    </source>
</evidence>
<keyword evidence="5" id="KW-0804">Transcription</keyword>
<dbReference type="PROSITE" id="PS51913">
    <property type="entry name" value="HTH_HARE"/>
    <property type="match status" value="1"/>
</dbReference>
<keyword evidence="4" id="KW-0548">Nucleotidyltransferase</keyword>
<evidence type="ECO:0000313" key="9">
    <source>
        <dbReference type="Proteomes" id="UP000263273"/>
    </source>
</evidence>
<evidence type="ECO:0000256" key="5">
    <source>
        <dbReference type="ARBA" id="ARBA00023163"/>
    </source>
</evidence>
<comment type="caution">
    <text evidence="8">The sequence shown here is derived from an EMBL/GenBank/DDBJ whole genome shotgun (WGS) entry which is preliminary data.</text>
</comment>
<dbReference type="GO" id="GO:0006355">
    <property type="term" value="P:regulation of DNA-templated transcription"/>
    <property type="evidence" value="ECO:0007669"/>
    <property type="project" value="InterPro"/>
</dbReference>
<dbReference type="STRING" id="378794.GCA_001570625_00499"/>
<dbReference type="InterPro" id="IPR007759">
    <property type="entry name" value="Asxl_HARE-HTH"/>
</dbReference>
<comment type="similarity">
    <text evidence="1">Belongs to the RpoE family.</text>
</comment>